<evidence type="ECO:0000313" key="2">
    <source>
        <dbReference type="EMBL" id="KOB70524.1"/>
    </source>
</evidence>
<comment type="caution">
    <text evidence="2">The sequence shown here is derived from an EMBL/GenBank/DDBJ whole genome shotgun (WGS) entry which is preliminary data.</text>
</comment>
<keyword evidence="3" id="KW-1185">Reference proteome</keyword>
<feature type="region of interest" description="Disordered" evidence="1">
    <location>
        <begin position="1"/>
        <end position="83"/>
    </location>
</feature>
<gene>
    <name evidence="2" type="ORF">OBRU01_15159</name>
</gene>
<feature type="compositionally biased region" description="Pro residues" evidence="1">
    <location>
        <begin position="28"/>
        <end position="44"/>
    </location>
</feature>
<organism evidence="2 3">
    <name type="scientific">Operophtera brumata</name>
    <name type="common">Winter moth</name>
    <name type="synonym">Phalaena brumata</name>
    <dbReference type="NCBI Taxonomy" id="104452"/>
    <lineage>
        <taxon>Eukaryota</taxon>
        <taxon>Metazoa</taxon>
        <taxon>Ecdysozoa</taxon>
        <taxon>Arthropoda</taxon>
        <taxon>Hexapoda</taxon>
        <taxon>Insecta</taxon>
        <taxon>Pterygota</taxon>
        <taxon>Neoptera</taxon>
        <taxon>Endopterygota</taxon>
        <taxon>Lepidoptera</taxon>
        <taxon>Glossata</taxon>
        <taxon>Ditrysia</taxon>
        <taxon>Geometroidea</taxon>
        <taxon>Geometridae</taxon>
        <taxon>Larentiinae</taxon>
        <taxon>Operophtera</taxon>
    </lineage>
</organism>
<dbReference type="EMBL" id="JTDY01002895">
    <property type="protein sequence ID" value="KOB70524.1"/>
    <property type="molecule type" value="Genomic_DNA"/>
</dbReference>
<proteinExistence type="predicted"/>
<evidence type="ECO:0000313" key="3">
    <source>
        <dbReference type="Proteomes" id="UP000037510"/>
    </source>
</evidence>
<evidence type="ECO:0000256" key="1">
    <source>
        <dbReference type="SAM" id="MobiDB-lite"/>
    </source>
</evidence>
<dbReference type="Proteomes" id="UP000037510">
    <property type="component" value="Unassembled WGS sequence"/>
</dbReference>
<dbReference type="AlphaFoldDB" id="A0A0L7L5F2"/>
<accession>A0A0L7L5F2</accession>
<reference evidence="2 3" key="1">
    <citation type="journal article" date="2015" name="Genome Biol. Evol.">
        <title>The genome of winter moth (Operophtera brumata) provides a genomic perspective on sexual dimorphism and phenology.</title>
        <authorList>
            <person name="Derks M.F."/>
            <person name="Smit S."/>
            <person name="Salis L."/>
            <person name="Schijlen E."/>
            <person name="Bossers A."/>
            <person name="Mateman C."/>
            <person name="Pijl A.S."/>
            <person name="de Ridder D."/>
            <person name="Groenen M.A."/>
            <person name="Visser M.E."/>
            <person name="Megens H.J."/>
        </authorList>
    </citation>
    <scope>NUCLEOTIDE SEQUENCE [LARGE SCALE GENOMIC DNA]</scope>
    <source>
        <strain evidence="2">WM2013NL</strain>
        <tissue evidence="2">Head and thorax</tissue>
    </source>
</reference>
<sequence length="83" mass="9151">MQMANLLARSQQLTPAHLNDRGVTWHTPTPPPHMYLPAPSPPDPLQGLPGMKGAGGNSVFRHTATPPDMYRHTPTPPEKHLMR</sequence>
<protein>
    <submittedName>
        <fullName evidence="2">Uncharacterized protein</fullName>
    </submittedName>
</protein>
<name>A0A0L7L5F2_OPEBR</name>